<dbReference type="eggNOG" id="COG0702">
    <property type="taxonomic scope" value="Bacteria"/>
</dbReference>
<dbReference type="SUPFAM" id="SSF51735">
    <property type="entry name" value="NAD(P)-binding Rossmann-fold domains"/>
    <property type="match status" value="1"/>
</dbReference>
<dbReference type="OrthoDB" id="9798632at2"/>
<protein>
    <recommendedName>
        <fullName evidence="2">NAD-dependent epimerase/dehydratase domain-containing protein</fullName>
    </recommendedName>
</protein>
<accession>A0A098LAG7</accession>
<evidence type="ECO:0000313" key="4">
    <source>
        <dbReference type="Proteomes" id="UP000030185"/>
    </source>
</evidence>
<proteinExistence type="predicted"/>
<dbReference type="GO" id="GO:0016020">
    <property type="term" value="C:membrane"/>
    <property type="evidence" value="ECO:0007669"/>
    <property type="project" value="UniProtKB-SubCell"/>
</dbReference>
<dbReference type="PANTHER" id="PTHR14097:SF8">
    <property type="entry name" value="NAD(P)-BINDING DOMAIN-CONTAINING PROTEIN"/>
    <property type="match status" value="1"/>
</dbReference>
<dbReference type="PANTHER" id="PTHR14097">
    <property type="entry name" value="OXIDOREDUCTASE HTATIP2"/>
    <property type="match status" value="1"/>
</dbReference>
<dbReference type="InterPro" id="IPR001509">
    <property type="entry name" value="Epimerase_deHydtase"/>
</dbReference>
<dbReference type="Pfam" id="PF01370">
    <property type="entry name" value="Epimerase"/>
    <property type="match status" value="1"/>
</dbReference>
<dbReference type="InterPro" id="IPR036291">
    <property type="entry name" value="NAD(P)-bd_dom_sf"/>
</dbReference>
<dbReference type="RefSeq" id="WP_045459704.1">
    <property type="nucleotide sequence ID" value="NZ_BBLT01000002.1"/>
</dbReference>
<name>A0A098LAG7_9BACT</name>
<gene>
    <name evidence="3" type="ORF">MYP_1159</name>
</gene>
<sequence>MKVIITGATGMVGEGVLLECLENPEVIKVLMINRRSSPIKHPKLEELIVPDFMKLENYKESLVGYDRCFYCAGVSSIGMSEEKYTYITYDTTIHFAGVLASVNPSLVFTFVSGSHTDSTEKGKLMWARVKGKTENALMRLPFKAVYNFRPGFMKPFKGQKNVKSIFKIIIPIIPIFFPKASLTMKQVGKAMINAVKKGYSKHILEIRDIKQLAEI</sequence>
<dbReference type="Proteomes" id="UP000030185">
    <property type="component" value="Unassembled WGS sequence"/>
</dbReference>
<comment type="subcellular location">
    <subcellularLocation>
        <location evidence="1">Membrane</location>
    </subcellularLocation>
</comment>
<organism evidence="3 4">
    <name type="scientific">Sporocytophaga myxococcoides</name>
    <dbReference type="NCBI Taxonomy" id="153721"/>
    <lineage>
        <taxon>Bacteria</taxon>
        <taxon>Pseudomonadati</taxon>
        <taxon>Bacteroidota</taxon>
        <taxon>Cytophagia</taxon>
        <taxon>Cytophagales</taxon>
        <taxon>Cytophagaceae</taxon>
        <taxon>Sporocytophaga</taxon>
    </lineage>
</organism>
<dbReference type="STRING" id="153721.MYP_1159"/>
<evidence type="ECO:0000313" key="3">
    <source>
        <dbReference type="EMBL" id="GAL83931.1"/>
    </source>
</evidence>
<dbReference type="Gene3D" id="3.40.50.720">
    <property type="entry name" value="NAD(P)-binding Rossmann-like Domain"/>
    <property type="match status" value="1"/>
</dbReference>
<evidence type="ECO:0000259" key="2">
    <source>
        <dbReference type="Pfam" id="PF01370"/>
    </source>
</evidence>
<keyword evidence="4" id="KW-1185">Reference proteome</keyword>
<reference evidence="3 4" key="1">
    <citation type="submission" date="2014-09" db="EMBL/GenBank/DDBJ databases">
        <title>Sporocytophaga myxococcoides PG-01 genome sequencing.</title>
        <authorList>
            <person name="Liu L."/>
            <person name="Gao P.J."/>
            <person name="Chen G.J."/>
            <person name="Wang L.S."/>
        </authorList>
    </citation>
    <scope>NUCLEOTIDE SEQUENCE [LARGE SCALE GENOMIC DNA]</scope>
    <source>
        <strain evidence="3 4">PG-01</strain>
    </source>
</reference>
<dbReference type="EMBL" id="BBLT01000002">
    <property type="protein sequence ID" value="GAL83931.1"/>
    <property type="molecule type" value="Genomic_DNA"/>
</dbReference>
<evidence type="ECO:0000256" key="1">
    <source>
        <dbReference type="ARBA" id="ARBA00004370"/>
    </source>
</evidence>
<feature type="domain" description="NAD-dependent epimerase/dehydratase" evidence="2">
    <location>
        <begin position="3"/>
        <end position="111"/>
    </location>
</feature>
<dbReference type="AlphaFoldDB" id="A0A098LAG7"/>
<comment type="caution">
    <text evidence="3">The sequence shown here is derived from an EMBL/GenBank/DDBJ whole genome shotgun (WGS) entry which is preliminary data.</text>
</comment>